<protein>
    <recommendedName>
        <fullName evidence="3">histidine kinase</fullName>
        <ecNumber evidence="3">2.7.13.3</ecNumber>
    </recommendedName>
</protein>
<dbReference type="InterPro" id="IPR036097">
    <property type="entry name" value="HisK_dim/P_sf"/>
</dbReference>
<dbReference type="CDD" id="cd06225">
    <property type="entry name" value="HAMP"/>
    <property type="match status" value="1"/>
</dbReference>
<dbReference type="InterPro" id="IPR050398">
    <property type="entry name" value="HssS/ArlS-like"/>
</dbReference>
<dbReference type="InterPro" id="IPR005467">
    <property type="entry name" value="His_kinase_dom"/>
</dbReference>
<evidence type="ECO:0000256" key="12">
    <source>
        <dbReference type="ARBA" id="ARBA00023012"/>
    </source>
</evidence>
<keyword evidence="4" id="KW-1003">Cell membrane</keyword>
<keyword evidence="18" id="KW-1185">Reference proteome</keyword>
<evidence type="ECO:0000313" key="17">
    <source>
        <dbReference type="EMBL" id="GAA0874265.1"/>
    </source>
</evidence>
<dbReference type="SUPFAM" id="SSF158472">
    <property type="entry name" value="HAMP domain-like"/>
    <property type="match status" value="1"/>
</dbReference>
<dbReference type="PROSITE" id="PS50885">
    <property type="entry name" value="HAMP"/>
    <property type="match status" value="1"/>
</dbReference>
<evidence type="ECO:0000256" key="9">
    <source>
        <dbReference type="ARBA" id="ARBA00022777"/>
    </source>
</evidence>
<dbReference type="InterPro" id="IPR036890">
    <property type="entry name" value="HATPase_C_sf"/>
</dbReference>
<evidence type="ECO:0000256" key="7">
    <source>
        <dbReference type="ARBA" id="ARBA00022692"/>
    </source>
</evidence>
<evidence type="ECO:0000256" key="10">
    <source>
        <dbReference type="ARBA" id="ARBA00022840"/>
    </source>
</evidence>
<dbReference type="Gene3D" id="6.10.340.10">
    <property type="match status" value="1"/>
</dbReference>
<dbReference type="Gene3D" id="3.30.565.10">
    <property type="entry name" value="Histidine kinase-like ATPase, C-terminal domain"/>
    <property type="match status" value="1"/>
</dbReference>
<evidence type="ECO:0000256" key="1">
    <source>
        <dbReference type="ARBA" id="ARBA00000085"/>
    </source>
</evidence>
<evidence type="ECO:0000256" key="14">
    <source>
        <dbReference type="SAM" id="Phobius"/>
    </source>
</evidence>
<dbReference type="EC" id="2.7.13.3" evidence="3"/>
<dbReference type="PROSITE" id="PS50109">
    <property type="entry name" value="HIS_KIN"/>
    <property type="match status" value="1"/>
</dbReference>
<keyword evidence="13 14" id="KW-0472">Membrane</keyword>
<evidence type="ECO:0000259" key="15">
    <source>
        <dbReference type="PROSITE" id="PS50109"/>
    </source>
</evidence>
<dbReference type="SMART" id="SM00388">
    <property type="entry name" value="HisKA"/>
    <property type="match status" value="1"/>
</dbReference>
<keyword evidence="6" id="KW-0808">Transferase</keyword>
<evidence type="ECO:0000256" key="5">
    <source>
        <dbReference type="ARBA" id="ARBA00022553"/>
    </source>
</evidence>
<evidence type="ECO:0000256" key="3">
    <source>
        <dbReference type="ARBA" id="ARBA00012438"/>
    </source>
</evidence>
<keyword evidence="12" id="KW-0902">Two-component regulatory system</keyword>
<evidence type="ECO:0000256" key="8">
    <source>
        <dbReference type="ARBA" id="ARBA00022741"/>
    </source>
</evidence>
<feature type="transmembrane region" description="Helical" evidence="14">
    <location>
        <begin position="147"/>
        <end position="166"/>
    </location>
</feature>
<dbReference type="CDD" id="cd00082">
    <property type="entry name" value="HisKA"/>
    <property type="match status" value="1"/>
</dbReference>
<feature type="domain" description="Histidine kinase" evidence="15">
    <location>
        <begin position="229"/>
        <end position="446"/>
    </location>
</feature>
<dbReference type="Pfam" id="PF02518">
    <property type="entry name" value="HATPase_c"/>
    <property type="match status" value="1"/>
</dbReference>
<evidence type="ECO:0000256" key="6">
    <source>
        <dbReference type="ARBA" id="ARBA00022679"/>
    </source>
</evidence>
<feature type="transmembrane region" description="Helical" evidence="14">
    <location>
        <begin position="6"/>
        <end position="26"/>
    </location>
</feature>
<keyword evidence="9 17" id="KW-0418">Kinase</keyword>
<organism evidence="17 18">
    <name type="scientific">Wandonia haliotis</name>
    <dbReference type="NCBI Taxonomy" id="574963"/>
    <lineage>
        <taxon>Bacteria</taxon>
        <taxon>Pseudomonadati</taxon>
        <taxon>Bacteroidota</taxon>
        <taxon>Flavobacteriia</taxon>
        <taxon>Flavobacteriales</taxon>
        <taxon>Crocinitomicaceae</taxon>
        <taxon>Wandonia</taxon>
    </lineage>
</organism>
<evidence type="ECO:0000313" key="18">
    <source>
        <dbReference type="Proteomes" id="UP001501126"/>
    </source>
</evidence>
<feature type="domain" description="HAMP" evidence="16">
    <location>
        <begin position="168"/>
        <end position="221"/>
    </location>
</feature>
<dbReference type="EMBL" id="BAAAFH010000003">
    <property type="protein sequence ID" value="GAA0874265.1"/>
    <property type="molecule type" value="Genomic_DNA"/>
</dbReference>
<dbReference type="PANTHER" id="PTHR45528">
    <property type="entry name" value="SENSOR HISTIDINE KINASE CPXA"/>
    <property type="match status" value="1"/>
</dbReference>
<dbReference type="Pfam" id="PF00512">
    <property type="entry name" value="HisKA"/>
    <property type="match status" value="1"/>
</dbReference>
<dbReference type="InterPro" id="IPR003594">
    <property type="entry name" value="HATPase_dom"/>
</dbReference>
<comment type="caution">
    <text evidence="17">The sequence shown here is derived from an EMBL/GenBank/DDBJ whole genome shotgun (WGS) entry which is preliminary data.</text>
</comment>
<dbReference type="InterPro" id="IPR004358">
    <property type="entry name" value="Sig_transdc_His_kin-like_C"/>
</dbReference>
<keyword evidence="5" id="KW-0597">Phosphoprotein</keyword>
<proteinExistence type="predicted"/>
<accession>A0ABN1MM00</accession>
<sequence length="449" mass="51761">MLASTFVALILAFSVFIYYFNSRYAFSDFYKRLEIRAFSMAKSDLDQKSTADLIRDFKGEYLEPLHEEKHVFIELDGKNRDFKKIANENNLNEDFVREIYENGSSTYRRNKLFFSGIRYDVNNKNYLVITSAINYYYEHHMVYMRNLLVISISISSIIVVLIAYWLSKRLINPIKVITEEVNLIGTENLHVRLDVSDNEDELTQLIRTFNNMLDRLETSFETQKNFISNASHELNTPLTSIIGEADVALARDRSAEEYVDALQQILKEAEKLDKKTKALLYLAQTGFNGKVLVFDKVRIDQLIFDVHKTINRIHPDNKIVIDFSLLPENPEMLKIKGNEQLLHLALSNILLNSYKYSSNQSVKVSLGLSENQVILVVTDSGIGIPKDELQYIYDPFFRASNTRNFEGYGIGLPLTRNIIKIHKGELNVYSVQNEGTIVEIKLPVGKYTL</sequence>
<dbReference type="InterPro" id="IPR003660">
    <property type="entry name" value="HAMP_dom"/>
</dbReference>
<dbReference type="Pfam" id="PF00672">
    <property type="entry name" value="HAMP"/>
    <property type="match status" value="1"/>
</dbReference>
<keyword evidence="11 14" id="KW-1133">Transmembrane helix</keyword>
<dbReference type="PRINTS" id="PR00344">
    <property type="entry name" value="BCTRLSENSOR"/>
</dbReference>
<dbReference type="InterPro" id="IPR003661">
    <property type="entry name" value="HisK_dim/P_dom"/>
</dbReference>
<evidence type="ECO:0000256" key="13">
    <source>
        <dbReference type="ARBA" id="ARBA00023136"/>
    </source>
</evidence>
<keyword evidence="8" id="KW-0547">Nucleotide-binding</keyword>
<dbReference type="RefSeq" id="WP_343785146.1">
    <property type="nucleotide sequence ID" value="NZ_BAAAFH010000003.1"/>
</dbReference>
<keyword evidence="7 14" id="KW-0812">Transmembrane</keyword>
<dbReference type="SUPFAM" id="SSF55874">
    <property type="entry name" value="ATPase domain of HSP90 chaperone/DNA topoisomerase II/histidine kinase"/>
    <property type="match status" value="1"/>
</dbReference>
<dbReference type="Gene3D" id="1.10.287.130">
    <property type="match status" value="1"/>
</dbReference>
<dbReference type="SMART" id="SM00387">
    <property type="entry name" value="HATPase_c"/>
    <property type="match status" value="1"/>
</dbReference>
<evidence type="ECO:0000259" key="16">
    <source>
        <dbReference type="PROSITE" id="PS50885"/>
    </source>
</evidence>
<dbReference type="SMART" id="SM00304">
    <property type="entry name" value="HAMP"/>
    <property type="match status" value="1"/>
</dbReference>
<comment type="subcellular location">
    <subcellularLocation>
        <location evidence="2">Cell membrane</location>
        <topology evidence="2">Multi-pass membrane protein</topology>
    </subcellularLocation>
</comment>
<dbReference type="SUPFAM" id="SSF47384">
    <property type="entry name" value="Homodimeric domain of signal transducing histidine kinase"/>
    <property type="match status" value="1"/>
</dbReference>
<dbReference type="Proteomes" id="UP001501126">
    <property type="component" value="Unassembled WGS sequence"/>
</dbReference>
<evidence type="ECO:0000256" key="2">
    <source>
        <dbReference type="ARBA" id="ARBA00004651"/>
    </source>
</evidence>
<keyword evidence="10" id="KW-0067">ATP-binding</keyword>
<reference evidence="17 18" key="1">
    <citation type="journal article" date="2019" name="Int. J. Syst. Evol. Microbiol.">
        <title>The Global Catalogue of Microorganisms (GCM) 10K type strain sequencing project: providing services to taxonomists for standard genome sequencing and annotation.</title>
        <authorList>
            <consortium name="The Broad Institute Genomics Platform"/>
            <consortium name="The Broad Institute Genome Sequencing Center for Infectious Disease"/>
            <person name="Wu L."/>
            <person name="Ma J."/>
        </authorList>
    </citation>
    <scope>NUCLEOTIDE SEQUENCE [LARGE SCALE GENOMIC DNA]</scope>
    <source>
        <strain evidence="17 18">JCM 16083</strain>
    </source>
</reference>
<evidence type="ECO:0000256" key="11">
    <source>
        <dbReference type="ARBA" id="ARBA00022989"/>
    </source>
</evidence>
<gene>
    <name evidence="17" type="ORF">GCM10009118_06730</name>
</gene>
<comment type="catalytic activity">
    <reaction evidence="1">
        <text>ATP + protein L-histidine = ADP + protein N-phospho-L-histidine.</text>
        <dbReference type="EC" id="2.7.13.3"/>
    </reaction>
</comment>
<name>A0ABN1MM00_9FLAO</name>
<evidence type="ECO:0000256" key="4">
    <source>
        <dbReference type="ARBA" id="ARBA00022475"/>
    </source>
</evidence>
<dbReference type="GO" id="GO:0016301">
    <property type="term" value="F:kinase activity"/>
    <property type="evidence" value="ECO:0007669"/>
    <property type="project" value="UniProtKB-KW"/>
</dbReference>
<dbReference type="PANTHER" id="PTHR45528:SF1">
    <property type="entry name" value="SENSOR HISTIDINE KINASE CPXA"/>
    <property type="match status" value="1"/>
</dbReference>